<evidence type="ECO:0000313" key="3">
    <source>
        <dbReference type="Proteomes" id="UP000199202"/>
    </source>
</evidence>
<dbReference type="RefSeq" id="WP_090947256.1">
    <property type="nucleotide sequence ID" value="NZ_FNDJ01000055.1"/>
</dbReference>
<name>A0A1G9VX14_9ACTN</name>
<sequence>MFDDDLSRTLKAVARTAQPSDLLTGVARLRRRRRRRTGAVLAAAAVAVVVAVVTVLVRPVTSAPMPATTPTPTSTDLAGMVTSATVRLPARSPDGLEYQPVAAIDARRLLLLTRRGFDMFDAVTREITPVAELGGRGEVRQVRADNRHVVWLTAVEPSPAELRTPGHEMIPDVPPELLHTYEYWTVPLSGGAPTRLPPTSPGLAFEVAGDDMVLVDGSGDVSRVPLTGGPPRAVAGGKNAVALDWPWAILATERALTGGEPVEALNVETGEKRQLAASLCASGRCLLSPLRHCSADWCLGSDARGNPAAMRTNGSQTLPLPAEGAEPPALNRFAVLDDGRCLFDLATGVSLTLPRDIPAQSYGDGGRTLLVSSAGDDVIQVLNLKAIT</sequence>
<proteinExistence type="predicted"/>
<protein>
    <submittedName>
        <fullName evidence="2">Uncharacterized protein</fullName>
    </submittedName>
</protein>
<dbReference type="EMBL" id="FNDJ01000055">
    <property type="protein sequence ID" value="SDM76643.1"/>
    <property type="molecule type" value="Genomic_DNA"/>
</dbReference>
<keyword evidence="1" id="KW-1133">Transmembrane helix</keyword>
<dbReference type="STRING" id="633440.SAMN05421869_1555"/>
<dbReference type="AlphaFoldDB" id="A0A1G9VX14"/>
<keyword evidence="1" id="KW-0472">Membrane</keyword>
<feature type="transmembrane region" description="Helical" evidence="1">
    <location>
        <begin position="38"/>
        <end position="57"/>
    </location>
</feature>
<keyword evidence="1" id="KW-0812">Transmembrane</keyword>
<keyword evidence="3" id="KW-1185">Reference proteome</keyword>
<dbReference type="Proteomes" id="UP000199202">
    <property type="component" value="Unassembled WGS sequence"/>
</dbReference>
<accession>A0A1G9VX14</accession>
<evidence type="ECO:0000256" key="1">
    <source>
        <dbReference type="SAM" id="Phobius"/>
    </source>
</evidence>
<reference evidence="2 3" key="1">
    <citation type="submission" date="2016-10" db="EMBL/GenBank/DDBJ databases">
        <authorList>
            <person name="de Groot N.N."/>
        </authorList>
    </citation>
    <scope>NUCLEOTIDE SEQUENCE [LARGE SCALE GENOMIC DNA]</scope>
    <source>
        <strain evidence="2 3">CGMCC 4.6533</strain>
    </source>
</reference>
<dbReference type="OrthoDB" id="5189326at2"/>
<evidence type="ECO:0000313" key="2">
    <source>
        <dbReference type="EMBL" id="SDM76643.1"/>
    </source>
</evidence>
<organism evidence="2 3">
    <name type="scientific">Nonomuraea jiangxiensis</name>
    <dbReference type="NCBI Taxonomy" id="633440"/>
    <lineage>
        <taxon>Bacteria</taxon>
        <taxon>Bacillati</taxon>
        <taxon>Actinomycetota</taxon>
        <taxon>Actinomycetes</taxon>
        <taxon>Streptosporangiales</taxon>
        <taxon>Streptosporangiaceae</taxon>
        <taxon>Nonomuraea</taxon>
    </lineage>
</organism>
<gene>
    <name evidence="2" type="ORF">SAMN05421869_1555</name>
</gene>